<dbReference type="AlphaFoldDB" id="A0A238VN92"/>
<gene>
    <name evidence="1" type="ORF">SAMN06272737_1043</name>
</gene>
<keyword evidence="2" id="KW-1185">Reference proteome</keyword>
<sequence length="148" mass="16222">MQAVLAALGILGTLGGVVLGGRLEHRRWLRDKRLQAYSAMNTAIGVWLKAYTHLERHDGGLAELTDAIGDLADKQQAVRLLGSATTRKRAHDTLAVAVAGYIQATAAAREERELTDEETDAVIEELGNEGQRLFEAQMADLHRRPDRP</sequence>
<reference evidence="1 2" key="1">
    <citation type="submission" date="2017-06" db="EMBL/GenBank/DDBJ databases">
        <authorList>
            <person name="Kim H.J."/>
            <person name="Triplett B.A."/>
        </authorList>
    </citation>
    <scope>NUCLEOTIDE SEQUENCE [LARGE SCALE GENOMIC DNA]</scope>
    <source>
        <strain evidence="1 2">DSM 44272</strain>
    </source>
</reference>
<organism evidence="1 2">
    <name type="scientific">Blastococcus mobilis</name>
    <dbReference type="NCBI Taxonomy" id="1938746"/>
    <lineage>
        <taxon>Bacteria</taxon>
        <taxon>Bacillati</taxon>
        <taxon>Actinomycetota</taxon>
        <taxon>Actinomycetes</taxon>
        <taxon>Geodermatophilales</taxon>
        <taxon>Geodermatophilaceae</taxon>
        <taxon>Blastococcus</taxon>
    </lineage>
</organism>
<dbReference type="Proteomes" id="UP000198403">
    <property type="component" value="Unassembled WGS sequence"/>
</dbReference>
<evidence type="ECO:0000313" key="2">
    <source>
        <dbReference type="Proteomes" id="UP000198403"/>
    </source>
</evidence>
<evidence type="ECO:0000313" key="1">
    <source>
        <dbReference type="EMBL" id="SNR35688.1"/>
    </source>
</evidence>
<proteinExistence type="predicted"/>
<dbReference type="RefSeq" id="WP_089335441.1">
    <property type="nucleotide sequence ID" value="NZ_FZNO01000004.1"/>
</dbReference>
<accession>A0A238VN92</accession>
<protein>
    <submittedName>
        <fullName evidence="1">Uncharacterized protein</fullName>
    </submittedName>
</protein>
<name>A0A238VN92_9ACTN</name>
<dbReference type="EMBL" id="FZNO01000004">
    <property type="protein sequence ID" value="SNR35688.1"/>
    <property type="molecule type" value="Genomic_DNA"/>
</dbReference>